<evidence type="ECO:0000313" key="2">
    <source>
        <dbReference type="Proteomes" id="UP000254304"/>
    </source>
</evidence>
<gene>
    <name evidence="1" type="ORF">NCTC12157_03855</name>
</gene>
<evidence type="ECO:0000313" key="1">
    <source>
        <dbReference type="EMBL" id="STQ46091.1"/>
    </source>
</evidence>
<protein>
    <submittedName>
        <fullName evidence="1">Uncharacterized protein</fullName>
    </submittedName>
</protein>
<name>A0A377NEZ7_9GAMM</name>
<accession>A0A377NEZ7</accession>
<dbReference type="EMBL" id="UGGO01000001">
    <property type="protein sequence ID" value="STQ46091.1"/>
    <property type="molecule type" value="Genomic_DNA"/>
</dbReference>
<dbReference type="AlphaFoldDB" id="A0A377NEZ7"/>
<organism evidence="1 2">
    <name type="scientific">Ewingella americana</name>
    <dbReference type="NCBI Taxonomy" id="41202"/>
    <lineage>
        <taxon>Bacteria</taxon>
        <taxon>Pseudomonadati</taxon>
        <taxon>Pseudomonadota</taxon>
        <taxon>Gammaproteobacteria</taxon>
        <taxon>Enterobacterales</taxon>
        <taxon>Yersiniaceae</taxon>
        <taxon>Ewingella</taxon>
    </lineage>
</organism>
<proteinExistence type="predicted"/>
<reference evidence="1 2" key="1">
    <citation type="submission" date="2018-06" db="EMBL/GenBank/DDBJ databases">
        <authorList>
            <consortium name="Pathogen Informatics"/>
            <person name="Doyle S."/>
        </authorList>
    </citation>
    <scope>NUCLEOTIDE SEQUENCE [LARGE SCALE GENOMIC DNA]</scope>
    <source>
        <strain evidence="1 2">NCTC12157</strain>
    </source>
</reference>
<sequence length="72" mass="8021">MKGRTVENLNKQQLILSRIQVIADISQTAQCNSQEFLIVMSLISELASQALPDNHNETLLCNVDDDPGRKNP</sequence>
<dbReference type="Proteomes" id="UP000254304">
    <property type="component" value="Unassembled WGS sequence"/>
</dbReference>